<dbReference type="GO" id="GO:0006955">
    <property type="term" value="P:immune response"/>
    <property type="evidence" value="ECO:0007669"/>
    <property type="project" value="TreeGrafter"/>
</dbReference>
<keyword evidence="7" id="KW-1015">Disulfide bond</keyword>
<keyword evidence="9" id="KW-0325">Glycoprotein</keyword>
<feature type="domain" description="Immunoglobulin" evidence="13">
    <location>
        <begin position="252"/>
        <end position="364"/>
    </location>
</feature>
<organism evidence="14 15">
    <name type="scientific">Scomber scombrus</name>
    <name type="common">Atlantic mackerel</name>
    <name type="synonym">Scomber vernalis</name>
    <dbReference type="NCBI Taxonomy" id="13677"/>
    <lineage>
        <taxon>Eukaryota</taxon>
        <taxon>Metazoa</taxon>
        <taxon>Chordata</taxon>
        <taxon>Craniata</taxon>
        <taxon>Vertebrata</taxon>
        <taxon>Euteleostomi</taxon>
        <taxon>Actinopterygii</taxon>
        <taxon>Neopterygii</taxon>
        <taxon>Teleostei</taxon>
        <taxon>Neoteleostei</taxon>
        <taxon>Acanthomorphata</taxon>
        <taxon>Pelagiaria</taxon>
        <taxon>Scombriformes</taxon>
        <taxon>Scombridae</taxon>
        <taxon>Scomber</taxon>
    </lineage>
</organism>
<keyword evidence="2" id="KW-1003">Cell membrane</keyword>
<evidence type="ECO:0000256" key="7">
    <source>
        <dbReference type="ARBA" id="ARBA00023157"/>
    </source>
</evidence>
<proteinExistence type="predicted"/>
<name>A0AAV1QG09_SCOSC</name>
<dbReference type="Gene3D" id="2.60.40.10">
    <property type="entry name" value="Immunoglobulins"/>
    <property type="match status" value="3"/>
</dbReference>
<feature type="transmembrane region" description="Helical" evidence="12">
    <location>
        <begin position="638"/>
        <end position="659"/>
    </location>
</feature>
<protein>
    <submittedName>
        <fullName evidence="14">Uncharacterized protein LOC124881044</fullName>
    </submittedName>
</protein>
<evidence type="ECO:0000259" key="13">
    <source>
        <dbReference type="SMART" id="SM00409"/>
    </source>
</evidence>
<keyword evidence="10" id="KW-0393">Immunoglobulin domain</keyword>
<dbReference type="InterPro" id="IPR036179">
    <property type="entry name" value="Ig-like_dom_sf"/>
</dbReference>
<dbReference type="Proteomes" id="UP001314229">
    <property type="component" value="Unassembled WGS sequence"/>
</dbReference>
<dbReference type="SMART" id="SM00409">
    <property type="entry name" value="IG"/>
    <property type="match status" value="3"/>
</dbReference>
<evidence type="ECO:0000256" key="12">
    <source>
        <dbReference type="SAM" id="Phobius"/>
    </source>
</evidence>
<dbReference type="PANTHER" id="PTHR25466">
    <property type="entry name" value="T-LYMPHOCYTE ACTIVATION ANTIGEN"/>
    <property type="match status" value="1"/>
</dbReference>
<dbReference type="InterPro" id="IPR013106">
    <property type="entry name" value="Ig_V-set"/>
</dbReference>
<feature type="transmembrane region" description="Helical" evidence="12">
    <location>
        <begin position="456"/>
        <end position="474"/>
    </location>
</feature>
<dbReference type="InterPro" id="IPR051713">
    <property type="entry name" value="T-cell_Activation_Regulation"/>
</dbReference>
<evidence type="ECO:0000256" key="1">
    <source>
        <dbReference type="ARBA" id="ARBA00004251"/>
    </source>
</evidence>
<evidence type="ECO:0000256" key="8">
    <source>
        <dbReference type="ARBA" id="ARBA00023170"/>
    </source>
</evidence>
<evidence type="ECO:0000256" key="4">
    <source>
        <dbReference type="ARBA" id="ARBA00022729"/>
    </source>
</evidence>
<comment type="caution">
    <text evidence="14">The sequence shown here is derived from an EMBL/GenBank/DDBJ whole genome shotgun (WGS) entry which is preliminary data.</text>
</comment>
<keyword evidence="8" id="KW-0675">Receptor</keyword>
<evidence type="ECO:0000313" key="14">
    <source>
        <dbReference type="EMBL" id="CAK6982300.1"/>
    </source>
</evidence>
<keyword evidence="6 12" id="KW-0472">Membrane</keyword>
<reference evidence="14 15" key="1">
    <citation type="submission" date="2024-01" db="EMBL/GenBank/DDBJ databases">
        <authorList>
            <person name="Alioto T."/>
            <person name="Alioto T."/>
            <person name="Gomez Garrido J."/>
        </authorList>
    </citation>
    <scope>NUCLEOTIDE SEQUENCE [LARGE SCALE GENOMIC DNA]</scope>
</reference>
<feature type="transmembrane region" description="Helical" evidence="12">
    <location>
        <begin position="38"/>
        <end position="59"/>
    </location>
</feature>
<dbReference type="EMBL" id="CAWUFR010000987">
    <property type="protein sequence ID" value="CAK6982300.1"/>
    <property type="molecule type" value="Genomic_DNA"/>
</dbReference>
<gene>
    <name evidence="14" type="ORF">FSCOSCO3_A036248</name>
</gene>
<feature type="transmembrane region" description="Helical" evidence="12">
    <location>
        <begin position="198"/>
        <end position="223"/>
    </location>
</feature>
<dbReference type="GO" id="GO:0071222">
    <property type="term" value="P:cellular response to lipopolysaccharide"/>
    <property type="evidence" value="ECO:0007669"/>
    <property type="project" value="TreeGrafter"/>
</dbReference>
<accession>A0AAV1QG09</accession>
<evidence type="ECO:0000256" key="3">
    <source>
        <dbReference type="ARBA" id="ARBA00022692"/>
    </source>
</evidence>
<dbReference type="SUPFAM" id="SSF48726">
    <property type="entry name" value="Immunoglobulin"/>
    <property type="match status" value="2"/>
</dbReference>
<evidence type="ECO:0000256" key="9">
    <source>
        <dbReference type="ARBA" id="ARBA00023180"/>
    </source>
</evidence>
<dbReference type="GO" id="GO:0031295">
    <property type="term" value="P:T cell costimulation"/>
    <property type="evidence" value="ECO:0007669"/>
    <property type="project" value="TreeGrafter"/>
</dbReference>
<dbReference type="GO" id="GO:0007166">
    <property type="term" value="P:cell surface receptor signaling pathway"/>
    <property type="evidence" value="ECO:0007669"/>
    <property type="project" value="TreeGrafter"/>
</dbReference>
<evidence type="ECO:0000256" key="6">
    <source>
        <dbReference type="ARBA" id="ARBA00023136"/>
    </source>
</evidence>
<dbReference type="InterPro" id="IPR013783">
    <property type="entry name" value="Ig-like_fold"/>
</dbReference>
<keyword evidence="4" id="KW-0732">Signal</keyword>
<evidence type="ECO:0000256" key="2">
    <source>
        <dbReference type="ARBA" id="ARBA00022475"/>
    </source>
</evidence>
<dbReference type="GO" id="GO:0042130">
    <property type="term" value="P:negative regulation of T cell proliferation"/>
    <property type="evidence" value="ECO:0007669"/>
    <property type="project" value="TreeGrafter"/>
</dbReference>
<feature type="domain" description="Immunoglobulin" evidence="13">
    <location>
        <begin position="479"/>
        <end position="593"/>
    </location>
</feature>
<comment type="subcellular location">
    <subcellularLocation>
        <location evidence="1">Cell membrane</location>
        <topology evidence="1">Single-pass type I membrane protein</topology>
    </subcellularLocation>
</comment>
<dbReference type="InterPro" id="IPR003599">
    <property type="entry name" value="Ig_sub"/>
</dbReference>
<evidence type="ECO:0000256" key="10">
    <source>
        <dbReference type="ARBA" id="ARBA00023319"/>
    </source>
</evidence>
<feature type="region of interest" description="Disordered" evidence="11">
    <location>
        <begin position="365"/>
        <end position="392"/>
    </location>
</feature>
<dbReference type="GO" id="GO:0009897">
    <property type="term" value="C:external side of plasma membrane"/>
    <property type="evidence" value="ECO:0007669"/>
    <property type="project" value="TreeGrafter"/>
</dbReference>
<keyword evidence="15" id="KW-1185">Reference proteome</keyword>
<evidence type="ECO:0000256" key="5">
    <source>
        <dbReference type="ARBA" id="ARBA00022989"/>
    </source>
</evidence>
<dbReference type="AlphaFoldDB" id="A0AAV1QG09"/>
<evidence type="ECO:0000256" key="11">
    <source>
        <dbReference type="SAM" id="MobiDB-lite"/>
    </source>
</evidence>
<dbReference type="PANTHER" id="PTHR25466:SF3">
    <property type="entry name" value="PROGRAMMED CELL DEATH 1 LIGAND 1"/>
    <property type="match status" value="1"/>
</dbReference>
<feature type="region of interest" description="Disordered" evidence="11">
    <location>
        <begin position="599"/>
        <end position="619"/>
    </location>
</feature>
<sequence length="661" mass="74482">MIKLHFNGNSGQAGQENFEFGTFFTIIRELNKQQREKMICRILLLISLTSCVSVITFLVKVTQPSYQAEENHNITLEWMFTTKPDSSSTLLNIYCRLVTGNHKVSVLYHVHEGVEVPESQDEQFAGRVQCDKDALREGRIRLHVSRLRTEDSGWYLCDVRTDCGLSFDRCLLNVTAALGQSVPQKPTERPQPESQGRIGLYVGLTVVGFGVCAGLCFAFILCFTKEKMICRILLLISLTSCVSGTFEVEVTQTSYQAEENHNITLEWMFTTKPDSSSTSLNIYCDMVTDNNEGSVLYHVHKGDEVPESQDKQFAGRVQSDTDALREGRIRLHVSRLRTNDSGLYTCEVYTDYGTNSDRCDLNVTAAVDQPEPQKPTESPQPESRHKSASPHLHHKSLVKQRCFTRLLCSYVQQIIQVNTLEQTFARSPLNKTASGGVHVSWEQLTEETSHTSRKKMIWILLLIILASSVCGMFVSKITPTLYQAEENDNITIKWDSQTKTDMSHTNLHCVLQSKSKILYEMINGVEVSESQDEQFAGRVQCDEDALREGRIRLHLFRVTTDDSENYKCDLVAYNKIMKRWVLEASEHFTLNVTQTHHGGTSDDFLTPNITEGGPEEPEDQSYYWDQVKTALGAANCGVLIGACLIFVLDTAAGFLATVLQL</sequence>
<dbReference type="Pfam" id="PF07686">
    <property type="entry name" value="V-set"/>
    <property type="match status" value="1"/>
</dbReference>
<keyword evidence="5 12" id="KW-1133">Transmembrane helix</keyword>
<dbReference type="GO" id="GO:0042102">
    <property type="term" value="P:positive regulation of T cell proliferation"/>
    <property type="evidence" value="ECO:0007669"/>
    <property type="project" value="TreeGrafter"/>
</dbReference>
<evidence type="ECO:0000313" key="15">
    <source>
        <dbReference type="Proteomes" id="UP001314229"/>
    </source>
</evidence>
<feature type="domain" description="Immunoglobulin" evidence="13">
    <location>
        <begin position="63"/>
        <end position="175"/>
    </location>
</feature>
<keyword evidence="3 12" id="KW-0812">Transmembrane</keyword>